<accession>A0ACC1U1J5</accession>
<dbReference type="EMBL" id="MU795086">
    <property type="protein sequence ID" value="KAJ3810799.1"/>
    <property type="molecule type" value="Genomic_DNA"/>
</dbReference>
<proteinExistence type="predicted"/>
<comment type="caution">
    <text evidence="1">The sequence shown here is derived from an EMBL/GenBank/DDBJ whole genome shotgun (WGS) entry which is preliminary data.</text>
</comment>
<name>A0ACC1U1J5_9AGAR</name>
<reference evidence="1" key="1">
    <citation type="submission" date="2022-09" db="EMBL/GenBank/DDBJ databases">
        <title>A Global Phylogenomic Analysis of the Shiitake Genus Lentinula.</title>
        <authorList>
            <consortium name="DOE Joint Genome Institute"/>
            <person name="Sierra-Patev S."/>
            <person name="Min B."/>
            <person name="Naranjo-Ortiz M."/>
            <person name="Looney B."/>
            <person name="Konkel Z."/>
            <person name="Slot J.C."/>
            <person name="Sakamoto Y."/>
            <person name="Steenwyk J.L."/>
            <person name="Rokas A."/>
            <person name="Carro J."/>
            <person name="Camarero S."/>
            <person name="Ferreira P."/>
            <person name="Molpeceres G."/>
            <person name="Ruiz-Duenas F.J."/>
            <person name="Serrano A."/>
            <person name="Henrissat B."/>
            <person name="Drula E."/>
            <person name="Hughes K.W."/>
            <person name="Mata J.L."/>
            <person name="Ishikawa N.K."/>
            <person name="Vargas-Isla R."/>
            <person name="Ushijima S."/>
            <person name="Smith C.A."/>
            <person name="Ahrendt S."/>
            <person name="Andreopoulos W."/>
            <person name="He G."/>
            <person name="Labutti K."/>
            <person name="Lipzen A."/>
            <person name="Ng V."/>
            <person name="Riley R."/>
            <person name="Sandor L."/>
            <person name="Barry K."/>
            <person name="Martinez A.T."/>
            <person name="Xiao Y."/>
            <person name="Gibbons J.G."/>
            <person name="Terashima K."/>
            <person name="Grigoriev I.V."/>
            <person name="Hibbett D.S."/>
        </authorList>
    </citation>
    <scope>NUCLEOTIDE SEQUENCE</scope>
    <source>
        <strain evidence="1">TMI1499</strain>
    </source>
</reference>
<protein>
    <submittedName>
        <fullName evidence="1">Uncharacterized protein</fullName>
    </submittedName>
</protein>
<keyword evidence="2" id="KW-1185">Reference proteome</keyword>
<organism evidence="1 2">
    <name type="scientific">Lentinula aff. lateritia</name>
    <dbReference type="NCBI Taxonomy" id="2804960"/>
    <lineage>
        <taxon>Eukaryota</taxon>
        <taxon>Fungi</taxon>
        <taxon>Dikarya</taxon>
        <taxon>Basidiomycota</taxon>
        <taxon>Agaricomycotina</taxon>
        <taxon>Agaricomycetes</taxon>
        <taxon>Agaricomycetidae</taxon>
        <taxon>Agaricales</taxon>
        <taxon>Marasmiineae</taxon>
        <taxon>Omphalotaceae</taxon>
        <taxon>Lentinula</taxon>
    </lineage>
</organism>
<sequence length="212" mass="23042">MVLSRIILTALLALGSIAVALPVVPGGVAVAGTTPTPRSGAVLPRMDDDNSRKDLENNMKKLSISPLVGGPSSPNENAVGSSSNASPPGHHFSSSEVPSKEFPTQVYKKAMRQKIELIQNFPNVPDDYKKIADRLSDHLDIEKPSMVVFYCVAQDSMDVHTLAHVIEKYVKPQPDEGKDPKIEELRRAFKQGEFPATLLAILNKSPEPGTHR</sequence>
<evidence type="ECO:0000313" key="1">
    <source>
        <dbReference type="EMBL" id="KAJ3810799.1"/>
    </source>
</evidence>
<gene>
    <name evidence="1" type="ORF">F5876DRAFT_76442</name>
</gene>
<dbReference type="Proteomes" id="UP001163835">
    <property type="component" value="Unassembled WGS sequence"/>
</dbReference>
<evidence type="ECO:0000313" key="2">
    <source>
        <dbReference type="Proteomes" id="UP001163835"/>
    </source>
</evidence>